<comment type="caution">
    <text evidence="2">The sequence shown here is derived from an EMBL/GenBank/DDBJ whole genome shotgun (WGS) entry which is preliminary data.</text>
</comment>
<evidence type="ECO:0000256" key="1">
    <source>
        <dbReference type="SAM" id="MobiDB-lite"/>
    </source>
</evidence>
<accession>A0A4Z2FW53</accession>
<proteinExistence type="predicted"/>
<evidence type="ECO:0000313" key="3">
    <source>
        <dbReference type="Proteomes" id="UP000314294"/>
    </source>
</evidence>
<protein>
    <submittedName>
        <fullName evidence="2">Uncharacterized protein</fullName>
    </submittedName>
</protein>
<dbReference type="EMBL" id="SRLO01000866">
    <property type="protein sequence ID" value="TNN45115.1"/>
    <property type="molecule type" value="Genomic_DNA"/>
</dbReference>
<gene>
    <name evidence="2" type="ORF">EYF80_044697</name>
</gene>
<dbReference type="Proteomes" id="UP000314294">
    <property type="component" value="Unassembled WGS sequence"/>
</dbReference>
<keyword evidence="3" id="KW-1185">Reference proteome</keyword>
<feature type="region of interest" description="Disordered" evidence="1">
    <location>
        <begin position="1"/>
        <end position="26"/>
    </location>
</feature>
<sequence>MESPVDHLTMPPRLMYSGSGARHSAPSISGCLRPVSRAYSSYSYSPLLVTPYSRMPGPPGVTSHDPCHFDEYEAFEVCAEQPRAARLSSGVMERMGGV</sequence>
<name>A0A4Z2FW53_9TELE</name>
<organism evidence="2 3">
    <name type="scientific">Liparis tanakae</name>
    <name type="common">Tanaka's snailfish</name>
    <dbReference type="NCBI Taxonomy" id="230148"/>
    <lineage>
        <taxon>Eukaryota</taxon>
        <taxon>Metazoa</taxon>
        <taxon>Chordata</taxon>
        <taxon>Craniata</taxon>
        <taxon>Vertebrata</taxon>
        <taxon>Euteleostomi</taxon>
        <taxon>Actinopterygii</taxon>
        <taxon>Neopterygii</taxon>
        <taxon>Teleostei</taxon>
        <taxon>Neoteleostei</taxon>
        <taxon>Acanthomorphata</taxon>
        <taxon>Eupercaria</taxon>
        <taxon>Perciformes</taxon>
        <taxon>Cottioidei</taxon>
        <taxon>Cottales</taxon>
        <taxon>Liparidae</taxon>
        <taxon>Liparis</taxon>
    </lineage>
</organism>
<evidence type="ECO:0000313" key="2">
    <source>
        <dbReference type="EMBL" id="TNN45115.1"/>
    </source>
</evidence>
<reference evidence="2 3" key="1">
    <citation type="submission" date="2019-03" db="EMBL/GenBank/DDBJ databases">
        <title>First draft genome of Liparis tanakae, snailfish: a comprehensive survey of snailfish specific genes.</title>
        <authorList>
            <person name="Kim W."/>
            <person name="Song I."/>
            <person name="Jeong J.-H."/>
            <person name="Kim D."/>
            <person name="Kim S."/>
            <person name="Ryu S."/>
            <person name="Song J.Y."/>
            <person name="Lee S.K."/>
        </authorList>
    </citation>
    <scope>NUCLEOTIDE SEQUENCE [LARGE SCALE GENOMIC DNA]</scope>
    <source>
        <tissue evidence="2">Muscle</tissue>
    </source>
</reference>
<dbReference type="AlphaFoldDB" id="A0A4Z2FW53"/>